<protein>
    <submittedName>
        <fullName evidence="1">Uncharacterized protein</fullName>
    </submittedName>
</protein>
<name>A0A0E9PH70_ANGAN</name>
<accession>A0A0E9PH70</accession>
<proteinExistence type="predicted"/>
<reference evidence="1" key="1">
    <citation type="submission" date="2014-11" db="EMBL/GenBank/DDBJ databases">
        <authorList>
            <person name="Amaro Gonzalez C."/>
        </authorList>
    </citation>
    <scope>NUCLEOTIDE SEQUENCE</scope>
</reference>
<dbReference type="AlphaFoldDB" id="A0A0E9PH70"/>
<reference evidence="1" key="2">
    <citation type="journal article" date="2015" name="Fish Shellfish Immunol.">
        <title>Early steps in the European eel (Anguilla anguilla)-Vibrio vulnificus interaction in the gills: Role of the RtxA13 toxin.</title>
        <authorList>
            <person name="Callol A."/>
            <person name="Pajuelo D."/>
            <person name="Ebbesson L."/>
            <person name="Teles M."/>
            <person name="MacKenzie S."/>
            <person name="Amaro C."/>
        </authorList>
    </citation>
    <scope>NUCLEOTIDE SEQUENCE</scope>
</reference>
<sequence length="17" mass="2031">MQELICQFDNHSLILNL</sequence>
<organism evidence="1">
    <name type="scientific">Anguilla anguilla</name>
    <name type="common">European freshwater eel</name>
    <name type="synonym">Muraena anguilla</name>
    <dbReference type="NCBI Taxonomy" id="7936"/>
    <lineage>
        <taxon>Eukaryota</taxon>
        <taxon>Metazoa</taxon>
        <taxon>Chordata</taxon>
        <taxon>Craniata</taxon>
        <taxon>Vertebrata</taxon>
        <taxon>Euteleostomi</taxon>
        <taxon>Actinopterygii</taxon>
        <taxon>Neopterygii</taxon>
        <taxon>Teleostei</taxon>
        <taxon>Anguilliformes</taxon>
        <taxon>Anguillidae</taxon>
        <taxon>Anguilla</taxon>
    </lineage>
</organism>
<dbReference type="EMBL" id="GBXM01104950">
    <property type="protein sequence ID" value="JAH03627.1"/>
    <property type="molecule type" value="Transcribed_RNA"/>
</dbReference>
<evidence type="ECO:0000313" key="1">
    <source>
        <dbReference type="EMBL" id="JAH03627.1"/>
    </source>
</evidence>